<evidence type="ECO:0000313" key="3">
    <source>
        <dbReference type="Proteomes" id="UP000186817"/>
    </source>
</evidence>
<feature type="region of interest" description="Disordered" evidence="1">
    <location>
        <begin position="46"/>
        <end position="67"/>
    </location>
</feature>
<reference evidence="2 3" key="1">
    <citation type="submission" date="2016-02" db="EMBL/GenBank/DDBJ databases">
        <title>Genome analysis of coral dinoflagellate symbionts highlights evolutionary adaptations to a symbiotic lifestyle.</title>
        <authorList>
            <person name="Aranda M."/>
            <person name="Li Y."/>
            <person name="Liew Y.J."/>
            <person name="Baumgarten S."/>
            <person name="Simakov O."/>
            <person name="Wilson M."/>
            <person name="Piel J."/>
            <person name="Ashoor H."/>
            <person name="Bougouffa S."/>
            <person name="Bajic V.B."/>
            <person name="Ryu T."/>
            <person name="Ravasi T."/>
            <person name="Bayer T."/>
            <person name="Micklem G."/>
            <person name="Kim H."/>
            <person name="Bhak J."/>
            <person name="Lajeunesse T.C."/>
            <person name="Voolstra C.R."/>
        </authorList>
    </citation>
    <scope>NUCLEOTIDE SEQUENCE [LARGE SCALE GENOMIC DNA]</scope>
    <source>
        <strain evidence="2 3">CCMP2467</strain>
    </source>
</reference>
<proteinExistence type="predicted"/>
<accession>A0A1Q9DFW2</accession>
<evidence type="ECO:0000256" key="1">
    <source>
        <dbReference type="SAM" id="MobiDB-lite"/>
    </source>
</evidence>
<comment type="caution">
    <text evidence="2">The sequence shown here is derived from an EMBL/GenBank/DDBJ whole genome shotgun (WGS) entry which is preliminary data.</text>
</comment>
<protein>
    <submittedName>
        <fullName evidence="2">Uncharacterized protein</fullName>
    </submittedName>
</protein>
<gene>
    <name evidence="2" type="ORF">AK812_SmicGene23945</name>
</gene>
<keyword evidence="3" id="KW-1185">Reference proteome</keyword>
<name>A0A1Q9DFW2_SYMMI</name>
<organism evidence="2 3">
    <name type="scientific">Symbiodinium microadriaticum</name>
    <name type="common">Dinoflagellate</name>
    <name type="synonym">Zooxanthella microadriatica</name>
    <dbReference type="NCBI Taxonomy" id="2951"/>
    <lineage>
        <taxon>Eukaryota</taxon>
        <taxon>Sar</taxon>
        <taxon>Alveolata</taxon>
        <taxon>Dinophyceae</taxon>
        <taxon>Suessiales</taxon>
        <taxon>Symbiodiniaceae</taxon>
        <taxon>Symbiodinium</taxon>
    </lineage>
</organism>
<sequence length="79" mass="8029">MSASLLARAQSRQQLFWEGHSADLAQSRIAAGPCMRPAAAACGSLGFADPGGGSTSSSSTRPRRKLGRVAVAAALGRES</sequence>
<dbReference type="EMBL" id="LSRX01000559">
    <property type="protein sequence ID" value="OLP94062.1"/>
    <property type="molecule type" value="Genomic_DNA"/>
</dbReference>
<evidence type="ECO:0000313" key="2">
    <source>
        <dbReference type="EMBL" id="OLP94062.1"/>
    </source>
</evidence>
<dbReference type="AlphaFoldDB" id="A0A1Q9DFW2"/>
<dbReference type="Proteomes" id="UP000186817">
    <property type="component" value="Unassembled WGS sequence"/>
</dbReference>